<evidence type="ECO:0000259" key="3">
    <source>
        <dbReference type="Pfam" id="PF08240"/>
    </source>
</evidence>
<dbReference type="EMBL" id="JABSNP010000026">
    <property type="protein sequence ID" value="NRT21168.1"/>
    <property type="molecule type" value="Genomic_DNA"/>
</dbReference>
<sequence length="150" mass="16048">MGAARPHALEKEAPAPQKAAARPAGTMQAIQLHAFGGPEVLRYEAAPIPALKPGEVLVRVHAIGLNPPDWYLRDGYQMLPPEWRPVVAFPLIPGSDVPGFAAGDGCVSSSCAGRWASGGHLLQPEKKHGGFGVPELRRFKQLQSVLKLTF</sequence>
<name>A0ABX2FWK9_9BACT</name>
<dbReference type="Proteomes" id="UP000779507">
    <property type="component" value="Unassembled WGS sequence"/>
</dbReference>
<evidence type="ECO:0000313" key="5">
    <source>
        <dbReference type="Proteomes" id="UP000779507"/>
    </source>
</evidence>
<feature type="region of interest" description="Disordered" evidence="2">
    <location>
        <begin position="1"/>
        <end position="23"/>
    </location>
</feature>
<reference evidence="4 5" key="1">
    <citation type="submission" date="2020-05" db="EMBL/GenBank/DDBJ databases">
        <title>Genomic Encyclopedia of Type Strains, Phase IV (KMG-V): Genome sequencing to study the core and pangenomes of soil and plant-associated prokaryotes.</title>
        <authorList>
            <person name="Whitman W."/>
        </authorList>
    </citation>
    <scope>NUCLEOTIDE SEQUENCE [LARGE SCALE GENOMIC DNA]</scope>
    <source>
        <strain evidence="4 5">9A</strain>
    </source>
</reference>
<evidence type="ECO:0000256" key="1">
    <source>
        <dbReference type="ARBA" id="ARBA00022857"/>
    </source>
</evidence>
<proteinExistence type="predicted"/>
<dbReference type="RefSeq" id="WP_217425845.1">
    <property type="nucleotide sequence ID" value="NZ_JABSNP010000026.1"/>
</dbReference>
<accession>A0ABX2FWK9</accession>
<feature type="compositionally biased region" description="Low complexity" evidence="2">
    <location>
        <begin position="14"/>
        <end position="23"/>
    </location>
</feature>
<dbReference type="InterPro" id="IPR013154">
    <property type="entry name" value="ADH-like_N"/>
</dbReference>
<dbReference type="PANTHER" id="PTHR44154:SF1">
    <property type="entry name" value="QUINONE OXIDOREDUCTASE"/>
    <property type="match status" value="1"/>
</dbReference>
<evidence type="ECO:0000313" key="4">
    <source>
        <dbReference type="EMBL" id="NRT21168.1"/>
    </source>
</evidence>
<keyword evidence="5" id="KW-1185">Reference proteome</keyword>
<feature type="domain" description="Alcohol dehydrogenase-like N-terminal" evidence="3">
    <location>
        <begin position="52"/>
        <end position="99"/>
    </location>
</feature>
<evidence type="ECO:0000256" key="2">
    <source>
        <dbReference type="SAM" id="MobiDB-lite"/>
    </source>
</evidence>
<dbReference type="Pfam" id="PF08240">
    <property type="entry name" value="ADH_N"/>
    <property type="match status" value="1"/>
</dbReference>
<comment type="caution">
    <text evidence="4">The sequence shown here is derived from an EMBL/GenBank/DDBJ whole genome shotgun (WGS) entry which is preliminary data.</text>
</comment>
<gene>
    <name evidence="4" type="ORF">HNP98_004013</name>
</gene>
<dbReference type="PANTHER" id="PTHR44154">
    <property type="entry name" value="QUINONE OXIDOREDUCTASE"/>
    <property type="match status" value="1"/>
</dbReference>
<dbReference type="InterPro" id="IPR051603">
    <property type="entry name" value="Zinc-ADH_QOR/CCCR"/>
</dbReference>
<protein>
    <recommendedName>
        <fullName evidence="3">Alcohol dehydrogenase-like N-terminal domain-containing protein</fullName>
    </recommendedName>
</protein>
<organism evidence="4 5">
    <name type="scientific">Hymenobacter caeli</name>
    <dbReference type="NCBI Taxonomy" id="2735894"/>
    <lineage>
        <taxon>Bacteria</taxon>
        <taxon>Pseudomonadati</taxon>
        <taxon>Bacteroidota</taxon>
        <taxon>Cytophagia</taxon>
        <taxon>Cytophagales</taxon>
        <taxon>Hymenobacteraceae</taxon>
        <taxon>Hymenobacter</taxon>
    </lineage>
</organism>
<keyword evidence="1" id="KW-0521">NADP</keyword>